<dbReference type="NCBIfam" id="NF003793">
    <property type="entry name" value="PRK05382.1"/>
    <property type="match status" value="1"/>
</dbReference>
<dbReference type="PANTHER" id="PTHR21085:SF0">
    <property type="entry name" value="CHORISMATE SYNTHASE"/>
    <property type="match status" value="1"/>
</dbReference>
<organism evidence="13 14">
    <name type="scientific">Methanothermus fervidus (strain ATCC 43054 / DSM 2088 / JCM 10308 / V24 S)</name>
    <dbReference type="NCBI Taxonomy" id="523846"/>
    <lineage>
        <taxon>Archaea</taxon>
        <taxon>Methanobacteriati</taxon>
        <taxon>Methanobacteriota</taxon>
        <taxon>Methanomada group</taxon>
        <taxon>Methanobacteria</taxon>
        <taxon>Methanobacteriales</taxon>
        <taxon>Methanothermaceae</taxon>
        <taxon>Methanothermus</taxon>
    </lineage>
</organism>
<dbReference type="PIRSF" id="PIRSF001456">
    <property type="entry name" value="Chorismate_synth"/>
    <property type="match status" value="1"/>
</dbReference>
<evidence type="ECO:0000313" key="13">
    <source>
        <dbReference type="EMBL" id="ADP77632.1"/>
    </source>
</evidence>
<feature type="binding site" evidence="11">
    <location>
        <position position="284"/>
    </location>
    <ligand>
        <name>FMN</name>
        <dbReference type="ChEBI" id="CHEBI:58210"/>
    </ligand>
</feature>
<dbReference type="OrthoDB" id="33049at2157"/>
<evidence type="ECO:0000256" key="12">
    <source>
        <dbReference type="RuleBase" id="RU000605"/>
    </source>
</evidence>
<comment type="catalytic activity">
    <reaction evidence="11 12">
        <text>5-O-(1-carboxyvinyl)-3-phosphoshikimate = chorismate + phosphate</text>
        <dbReference type="Rhea" id="RHEA:21020"/>
        <dbReference type="ChEBI" id="CHEBI:29748"/>
        <dbReference type="ChEBI" id="CHEBI:43474"/>
        <dbReference type="ChEBI" id="CHEBI:57701"/>
        <dbReference type="EC" id="4.2.3.5"/>
    </reaction>
</comment>
<dbReference type="Proteomes" id="UP000002315">
    <property type="component" value="Chromosome"/>
</dbReference>
<dbReference type="NCBIfam" id="TIGR00033">
    <property type="entry name" value="aroC"/>
    <property type="match status" value="1"/>
</dbReference>
<keyword evidence="8 11" id="KW-0521">NADP</keyword>
<protein>
    <recommendedName>
        <fullName evidence="3 11">Chorismate synthase</fullName>
        <shortName evidence="11">CS</shortName>
        <ecNumber evidence="3 11">4.2.3.5</ecNumber>
    </recommendedName>
    <alternativeName>
        <fullName evidence="11">5-enolpyruvylshikimate-3-phosphate phospholyase</fullName>
    </alternativeName>
</protein>
<evidence type="ECO:0000256" key="2">
    <source>
        <dbReference type="ARBA" id="ARBA00008014"/>
    </source>
</evidence>
<evidence type="ECO:0000256" key="10">
    <source>
        <dbReference type="ARBA" id="ARBA00023239"/>
    </source>
</evidence>
<dbReference type="GO" id="GO:0009073">
    <property type="term" value="P:aromatic amino acid family biosynthetic process"/>
    <property type="evidence" value="ECO:0007669"/>
    <property type="project" value="UniProtKB-KW"/>
</dbReference>
<keyword evidence="14" id="KW-1185">Reference proteome</keyword>
<dbReference type="InterPro" id="IPR000453">
    <property type="entry name" value="Chorismate_synth"/>
</dbReference>
<keyword evidence="5 11" id="KW-0285">Flavoprotein</keyword>
<dbReference type="UniPathway" id="UPA00053">
    <property type="reaction ID" value="UER00090"/>
</dbReference>
<gene>
    <name evidence="11" type="primary">aroC</name>
    <name evidence="13" type="ordered locus">Mfer_0833</name>
</gene>
<evidence type="ECO:0000256" key="3">
    <source>
        <dbReference type="ARBA" id="ARBA00013036"/>
    </source>
</evidence>
<dbReference type="AlphaFoldDB" id="E3GZA0"/>
<comment type="similarity">
    <text evidence="2 11 12">Belongs to the chorismate synthase family.</text>
</comment>
<keyword evidence="7 11" id="KW-0274">FAD</keyword>
<dbReference type="Pfam" id="PF01264">
    <property type="entry name" value="Chorismate_synt"/>
    <property type="match status" value="1"/>
</dbReference>
<feature type="binding site" evidence="11">
    <location>
        <position position="54"/>
    </location>
    <ligand>
        <name>NADP(+)</name>
        <dbReference type="ChEBI" id="CHEBI:58349"/>
    </ligand>
</feature>
<dbReference type="FunFam" id="3.60.150.10:FF:000002">
    <property type="entry name" value="Chorismate synthase"/>
    <property type="match status" value="1"/>
</dbReference>
<dbReference type="KEGG" id="mfv:Mfer_0833"/>
<dbReference type="GO" id="GO:0004107">
    <property type="term" value="F:chorismate synthase activity"/>
    <property type="evidence" value="ECO:0007669"/>
    <property type="project" value="UniProtKB-UniRule"/>
</dbReference>
<comment type="pathway">
    <text evidence="1 11 12">Metabolic intermediate biosynthesis; chorismate biosynthesis; chorismate from D-erythrose 4-phosphate and phosphoenolpyruvate: step 7/7.</text>
</comment>
<keyword evidence="10 11" id="KW-0456">Lyase</keyword>
<evidence type="ECO:0000313" key="14">
    <source>
        <dbReference type="Proteomes" id="UP000002315"/>
    </source>
</evidence>
<dbReference type="SUPFAM" id="SSF103263">
    <property type="entry name" value="Chorismate synthase, AroC"/>
    <property type="match status" value="1"/>
</dbReference>
<evidence type="ECO:0000256" key="9">
    <source>
        <dbReference type="ARBA" id="ARBA00023141"/>
    </source>
</evidence>
<comment type="caution">
    <text evidence="11">Lacks conserved residue(s) required for the propagation of feature annotation.</text>
</comment>
<keyword evidence="6 11" id="KW-0288">FMN</keyword>
<dbReference type="GO" id="GO:0009423">
    <property type="term" value="P:chorismate biosynthetic process"/>
    <property type="evidence" value="ECO:0007669"/>
    <property type="project" value="UniProtKB-UniRule"/>
</dbReference>
<evidence type="ECO:0000256" key="4">
    <source>
        <dbReference type="ARBA" id="ARBA00022605"/>
    </source>
</evidence>
<dbReference type="EC" id="4.2.3.5" evidence="3 11"/>
<evidence type="ECO:0000256" key="11">
    <source>
        <dbReference type="HAMAP-Rule" id="MF_00300"/>
    </source>
</evidence>
<dbReference type="EMBL" id="CP002278">
    <property type="protein sequence ID" value="ADP77632.1"/>
    <property type="molecule type" value="Genomic_DNA"/>
</dbReference>
<evidence type="ECO:0000256" key="5">
    <source>
        <dbReference type="ARBA" id="ARBA00022630"/>
    </source>
</evidence>
<dbReference type="PROSITE" id="PS00787">
    <property type="entry name" value="CHORISMATE_SYNTHASE_1"/>
    <property type="match status" value="1"/>
</dbReference>
<feature type="binding site" evidence="11">
    <location>
        <position position="326"/>
    </location>
    <ligand>
        <name>FMN</name>
        <dbReference type="ChEBI" id="CHEBI:58210"/>
    </ligand>
</feature>
<evidence type="ECO:0000256" key="1">
    <source>
        <dbReference type="ARBA" id="ARBA00005044"/>
    </source>
</evidence>
<keyword evidence="9 11" id="KW-0057">Aromatic amino acid biosynthesis</keyword>
<keyword evidence="4 11" id="KW-0028">Amino-acid biosynthesis</keyword>
<dbReference type="InterPro" id="IPR020541">
    <property type="entry name" value="Chorismate_synthase_CS"/>
</dbReference>
<evidence type="ECO:0000256" key="8">
    <source>
        <dbReference type="ARBA" id="ARBA00022857"/>
    </source>
</evidence>
<dbReference type="CDD" id="cd07304">
    <property type="entry name" value="Chorismate_synthase"/>
    <property type="match status" value="1"/>
</dbReference>
<dbReference type="Gene3D" id="3.60.150.10">
    <property type="entry name" value="Chorismate synthase AroC"/>
    <property type="match status" value="1"/>
</dbReference>
<evidence type="ECO:0000256" key="6">
    <source>
        <dbReference type="ARBA" id="ARBA00022643"/>
    </source>
</evidence>
<accession>E3GZA0</accession>
<feature type="binding site" evidence="11">
    <location>
        <begin position="125"/>
        <end position="127"/>
    </location>
    <ligand>
        <name>FMN</name>
        <dbReference type="ChEBI" id="CHEBI:58210"/>
    </ligand>
</feature>
<feature type="binding site" evidence="11">
    <location>
        <begin position="299"/>
        <end position="303"/>
    </location>
    <ligand>
        <name>FMN</name>
        <dbReference type="ChEBI" id="CHEBI:58210"/>
    </ligand>
</feature>
<dbReference type="GO" id="GO:0005829">
    <property type="term" value="C:cytosol"/>
    <property type="evidence" value="ECO:0007669"/>
    <property type="project" value="TreeGrafter"/>
</dbReference>
<dbReference type="STRING" id="523846.Mfer_0833"/>
<dbReference type="GO" id="GO:0008652">
    <property type="term" value="P:amino acid biosynthetic process"/>
    <property type="evidence" value="ECO:0007669"/>
    <property type="project" value="UniProtKB-KW"/>
</dbReference>
<sequence length="368" mass="39545">MPGNTIGKMFRVTTFGSSHGKALGAVIDGCPAGLELSEKDIQKELDKRRPGISKITTPRKEPDKVEILSGVFNGKTDGTPIAALVYNKDVDSSAYEKLKNKPRPGHGDYGWIKRYGHYDYRGGGRGSGRVTIGHVIGGAVAKKLLKTVNIEVFAHVIQVGNIKAGKIDYSKRKERFKNSVRCIDKNTAKKMEELILKVKKEGNSIGGIVELVILGVPPGVGDPVFSKLDADLAHAIMGIGSVKGVEIGMGFEVARHMGSEVNDEFYLDKNKIKTVTNNSGGILGGISNGMPIILRMAVKPTPSISIPQKTVDLEKMEETKIKIEGRHDPCICPRIVPVAEASAAIVIADHLIRSGIIHPCNIKASGGI</sequence>
<dbReference type="PROSITE" id="PS00788">
    <property type="entry name" value="CHORISMATE_SYNTHASE_2"/>
    <property type="match status" value="1"/>
</dbReference>
<comment type="cofactor">
    <cofactor evidence="11 12">
        <name>FMNH2</name>
        <dbReference type="ChEBI" id="CHEBI:57618"/>
    </cofactor>
    <text evidence="11 12">Reduced FMN (FMNH(2)).</text>
</comment>
<dbReference type="HOGENOM" id="CLU_034547_0_2_2"/>
<name>E3GZA0_METFV</name>
<evidence type="ECO:0000256" key="7">
    <source>
        <dbReference type="ARBA" id="ARBA00022827"/>
    </source>
</evidence>
<proteinExistence type="inferred from homology"/>
<feature type="binding site" evidence="11">
    <location>
        <position position="48"/>
    </location>
    <ligand>
        <name>NADP(+)</name>
        <dbReference type="ChEBI" id="CHEBI:58349"/>
    </ligand>
</feature>
<dbReference type="PANTHER" id="PTHR21085">
    <property type="entry name" value="CHORISMATE SYNTHASE"/>
    <property type="match status" value="1"/>
</dbReference>
<dbReference type="InterPro" id="IPR035904">
    <property type="entry name" value="Chorismate_synth_AroC_sf"/>
</dbReference>
<dbReference type="HAMAP" id="MF_00300">
    <property type="entry name" value="Chorismate_synth"/>
    <property type="match status" value="1"/>
</dbReference>
<comment type="function">
    <text evidence="11">Catalyzes the anti-1,4-elimination of the C-3 phosphate and the C-6 proR hydrogen from 5-enolpyruvylshikimate-3-phosphate (EPSP) to yield chorismate, which is the branch point compound that serves as the starting substrate for the three terminal pathways of aromatic amino acid biosynthesis. This reaction introduces a second double bond into the aromatic ring system.</text>
</comment>
<dbReference type="GO" id="GO:0010181">
    <property type="term" value="F:FMN binding"/>
    <property type="evidence" value="ECO:0007669"/>
    <property type="project" value="TreeGrafter"/>
</dbReference>
<reference evidence="13 14" key="1">
    <citation type="journal article" date="2010" name="Stand. Genomic Sci.">
        <title>Complete genome sequence of Methanothermus fervidus type strain (V24S).</title>
        <authorList>
            <person name="Anderson I."/>
            <person name="Djao O.D."/>
            <person name="Misra M."/>
            <person name="Chertkov O."/>
            <person name="Nolan M."/>
            <person name="Lucas S."/>
            <person name="Lapidus A."/>
            <person name="Del Rio T.G."/>
            <person name="Tice H."/>
            <person name="Cheng J.F."/>
            <person name="Tapia R."/>
            <person name="Han C."/>
            <person name="Goodwin L."/>
            <person name="Pitluck S."/>
            <person name="Liolios K."/>
            <person name="Ivanova N."/>
            <person name="Mavromatis K."/>
            <person name="Mikhailova N."/>
            <person name="Pati A."/>
            <person name="Brambilla E."/>
            <person name="Chen A."/>
            <person name="Palaniappan K."/>
            <person name="Land M."/>
            <person name="Hauser L."/>
            <person name="Chang Y.J."/>
            <person name="Jeffries C.D."/>
            <person name="Sikorski J."/>
            <person name="Spring S."/>
            <person name="Rohde M."/>
            <person name="Eichinger K."/>
            <person name="Huber H."/>
            <person name="Wirth R."/>
            <person name="Goker M."/>
            <person name="Detter J.C."/>
            <person name="Woyke T."/>
            <person name="Bristow J."/>
            <person name="Eisen J.A."/>
            <person name="Markowitz V."/>
            <person name="Hugenholtz P."/>
            <person name="Klenk H.P."/>
            <person name="Kyrpides N.C."/>
        </authorList>
    </citation>
    <scope>NUCLEOTIDE SEQUENCE [LARGE SCALE GENOMIC DNA]</scope>
    <source>
        <strain evidence="14">ATCC 43054 / DSM 2088 / JCM 10308 / V24 S</strain>
    </source>
</reference>